<dbReference type="Proteomes" id="UP001153678">
    <property type="component" value="Unassembled WGS sequence"/>
</dbReference>
<dbReference type="InterPro" id="IPR029063">
    <property type="entry name" value="SAM-dependent_MTases_sf"/>
</dbReference>
<dbReference type="EMBL" id="CAMKVN010000030">
    <property type="protein sequence ID" value="CAI2162248.1"/>
    <property type="molecule type" value="Genomic_DNA"/>
</dbReference>
<organism evidence="3 4">
    <name type="scientific">Funneliformis geosporum</name>
    <dbReference type="NCBI Taxonomy" id="1117311"/>
    <lineage>
        <taxon>Eukaryota</taxon>
        <taxon>Fungi</taxon>
        <taxon>Fungi incertae sedis</taxon>
        <taxon>Mucoromycota</taxon>
        <taxon>Glomeromycotina</taxon>
        <taxon>Glomeromycetes</taxon>
        <taxon>Glomerales</taxon>
        <taxon>Glomeraceae</taxon>
        <taxon>Funneliformis</taxon>
    </lineage>
</organism>
<reference evidence="3" key="1">
    <citation type="submission" date="2022-08" db="EMBL/GenBank/DDBJ databases">
        <authorList>
            <person name="Kallberg Y."/>
            <person name="Tangrot J."/>
            <person name="Rosling A."/>
        </authorList>
    </citation>
    <scope>NUCLEOTIDE SEQUENCE</scope>
    <source>
        <strain evidence="3">Wild A</strain>
    </source>
</reference>
<name>A0A9W4SAZ1_9GLOM</name>
<keyword evidence="4" id="KW-1185">Reference proteome</keyword>
<sequence length="247" mass="27562">MVGKLGKRIKGVSLFAGAGIAETYLKEIGIDIVVANELIESRANFYQHLYPYSKMVIGDIKDEKVKEEIEKHISQDVKLLLVTPPCQGVSSLGTSKSLLEILNNKYSDKYNVEGDILNAKDYGVPQNAISHLPSLESGERSDIKWHYSRPHNPRDVIAMKHTPTGCSAFKNLKHYPKKEDSQKINGFHNTYKRMNWDEPAPARTMNSGNIGSHNNVHPGNLKPDGTYSDARTLTVHELLIVSSLPIN</sequence>
<evidence type="ECO:0000313" key="3">
    <source>
        <dbReference type="EMBL" id="CAI2162248.1"/>
    </source>
</evidence>
<gene>
    <name evidence="3" type="ORF">FWILDA_LOCUS459</name>
</gene>
<protein>
    <submittedName>
        <fullName evidence="3">13533_t:CDS:1</fullName>
    </submittedName>
</protein>
<dbReference type="GO" id="GO:0008168">
    <property type="term" value="F:methyltransferase activity"/>
    <property type="evidence" value="ECO:0007669"/>
    <property type="project" value="UniProtKB-KW"/>
</dbReference>
<evidence type="ECO:0000313" key="4">
    <source>
        <dbReference type="Proteomes" id="UP001153678"/>
    </source>
</evidence>
<dbReference type="SUPFAM" id="SSF53335">
    <property type="entry name" value="S-adenosyl-L-methionine-dependent methyltransferases"/>
    <property type="match status" value="1"/>
</dbReference>
<dbReference type="Gene3D" id="3.90.120.10">
    <property type="entry name" value="DNA Methylase, subunit A, domain 2"/>
    <property type="match status" value="1"/>
</dbReference>
<accession>A0A9W4SAZ1</accession>
<dbReference type="Pfam" id="PF00145">
    <property type="entry name" value="DNA_methylase"/>
    <property type="match status" value="1"/>
</dbReference>
<comment type="caution">
    <text evidence="3">The sequence shown here is derived from an EMBL/GenBank/DDBJ whole genome shotgun (WGS) entry which is preliminary data.</text>
</comment>
<dbReference type="Gene3D" id="3.40.50.150">
    <property type="entry name" value="Vaccinia Virus protein VP39"/>
    <property type="match status" value="1"/>
</dbReference>
<dbReference type="OrthoDB" id="414133at2759"/>
<dbReference type="AlphaFoldDB" id="A0A9W4SAZ1"/>
<evidence type="ECO:0000256" key="1">
    <source>
        <dbReference type="ARBA" id="ARBA00022603"/>
    </source>
</evidence>
<proteinExistence type="predicted"/>
<dbReference type="InterPro" id="IPR001525">
    <property type="entry name" value="C5_MeTfrase"/>
</dbReference>
<keyword evidence="1" id="KW-0489">Methyltransferase</keyword>
<evidence type="ECO:0000256" key="2">
    <source>
        <dbReference type="ARBA" id="ARBA00022679"/>
    </source>
</evidence>
<dbReference type="GO" id="GO:0032259">
    <property type="term" value="P:methylation"/>
    <property type="evidence" value="ECO:0007669"/>
    <property type="project" value="UniProtKB-KW"/>
</dbReference>
<keyword evidence="2" id="KW-0808">Transferase</keyword>